<dbReference type="EMBL" id="FWXZ01000001">
    <property type="protein sequence ID" value="SMC35550.1"/>
    <property type="molecule type" value="Genomic_DNA"/>
</dbReference>
<name>A0AC61PHI0_9FIRM</name>
<dbReference type="Proteomes" id="UP000192328">
    <property type="component" value="Unassembled WGS sequence"/>
</dbReference>
<evidence type="ECO:0000313" key="1">
    <source>
        <dbReference type="EMBL" id="SMC35550.1"/>
    </source>
</evidence>
<organism evidence="1 2">
    <name type="scientific">Aristaeella lactis</name>
    <dbReference type="NCBI Taxonomy" id="3046383"/>
    <lineage>
        <taxon>Bacteria</taxon>
        <taxon>Bacillati</taxon>
        <taxon>Bacillota</taxon>
        <taxon>Clostridia</taxon>
        <taxon>Eubacteriales</taxon>
        <taxon>Aristaeellaceae</taxon>
        <taxon>Aristaeella</taxon>
    </lineage>
</organism>
<gene>
    <name evidence="1" type="ORF">SAMN06297397_0212</name>
</gene>
<proteinExistence type="predicted"/>
<comment type="caution">
    <text evidence="1">The sequence shown here is derived from an EMBL/GenBank/DDBJ whole genome shotgun (WGS) entry which is preliminary data.</text>
</comment>
<accession>A0AC61PHI0</accession>
<keyword evidence="2" id="KW-1185">Reference proteome</keyword>
<protein>
    <submittedName>
        <fullName evidence="1">Transcriptional regulator, contains XRE-family HTH domain</fullName>
    </submittedName>
</protein>
<sequence length="173" mass="19682">MDLQKIGTFLKELRKEKGFTQEQLAESLNVSRRTVSRWETGSNMPDLDLLMEISDLYEVDLREMLNGERKSEKTMDKEMEETVLQVAEYSNAGQERATKVVRVYFLLGILALCVNAATLFMDLPDTYWSGFLKGGTIGLAVAAMIMGLLYTTSAMKKLYDFKMRLIGKEKAVR</sequence>
<reference evidence="1" key="1">
    <citation type="submission" date="2017-04" db="EMBL/GenBank/DDBJ databases">
        <authorList>
            <person name="Varghese N."/>
            <person name="Submissions S."/>
        </authorList>
    </citation>
    <scope>NUCLEOTIDE SEQUENCE</scope>
    <source>
        <strain evidence="1">WTE2008</strain>
    </source>
</reference>
<evidence type="ECO:0000313" key="2">
    <source>
        <dbReference type="Proteomes" id="UP000192328"/>
    </source>
</evidence>